<dbReference type="GO" id="GO:0005730">
    <property type="term" value="C:nucleolus"/>
    <property type="evidence" value="ECO:0007669"/>
    <property type="project" value="TreeGrafter"/>
</dbReference>
<dbReference type="SUPFAM" id="SSF54928">
    <property type="entry name" value="RNA-binding domain, RBD"/>
    <property type="match status" value="3"/>
</dbReference>
<keyword evidence="2" id="KW-0677">Repeat</keyword>
<dbReference type="PROSITE" id="PS50102">
    <property type="entry name" value="RRM"/>
    <property type="match status" value="3"/>
</dbReference>
<feature type="compositionally biased region" description="Basic and acidic residues" evidence="6">
    <location>
        <begin position="95"/>
        <end position="114"/>
    </location>
</feature>
<feature type="region of interest" description="Disordered" evidence="6">
    <location>
        <begin position="94"/>
        <end position="114"/>
    </location>
</feature>
<dbReference type="InterPro" id="IPR000504">
    <property type="entry name" value="RRM_dom"/>
</dbReference>
<keyword evidence="3 5" id="KW-0694">RNA-binding</keyword>
<evidence type="ECO:0000256" key="5">
    <source>
        <dbReference type="PROSITE-ProRule" id="PRU00176"/>
    </source>
</evidence>
<feature type="compositionally biased region" description="Acidic residues" evidence="6">
    <location>
        <begin position="211"/>
        <end position="241"/>
    </location>
</feature>
<name>A0A1B2J940_PICPA</name>
<evidence type="ECO:0000256" key="1">
    <source>
        <dbReference type="ARBA" id="ARBA00004123"/>
    </source>
</evidence>
<organism evidence="8 9">
    <name type="scientific">Komagataella pastoris</name>
    <name type="common">Yeast</name>
    <name type="synonym">Pichia pastoris</name>
    <dbReference type="NCBI Taxonomy" id="4922"/>
    <lineage>
        <taxon>Eukaryota</taxon>
        <taxon>Fungi</taxon>
        <taxon>Dikarya</taxon>
        <taxon>Ascomycota</taxon>
        <taxon>Saccharomycotina</taxon>
        <taxon>Pichiomycetes</taxon>
        <taxon>Pichiales</taxon>
        <taxon>Pichiaceae</taxon>
        <taxon>Komagataella</taxon>
    </lineage>
</organism>
<dbReference type="Proteomes" id="UP000094565">
    <property type="component" value="Chromosome 1"/>
</dbReference>
<reference evidence="8 9" key="1">
    <citation type="submission" date="2016-02" db="EMBL/GenBank/DDBJ databases">
        <title>Comparative genomic and transcriptomic foundation for Pichia pastoris.</title>
        <authorList>
            <person name="Love K.R."/>
            <person name="Shah K.A."/>
            <person name="Whittaker C.A."/>
            <person name="Wu J."/>
            <person name="Bartlett M.C."/>
            <person name="Ma D."/>
            <person name="Leeson R.L."/>
            <person name="Priest M."/>
            <person name="Young S.K."/>
            <person name="Love J.C."/>
        </authorList>
    </citation>
    <scope>NUCLEOTIDE SEQUENCE [LARGE SCALE GENOMIC DNA]</scope>
    <source>
        <strain evidence="8 9">ATCC 28485</strain>
    </source>
</reference>
<feature type="compositionally biased region" description="Basic residues" evidence="6">
    <location>
        <begin position="641"/>
        <end position="650"/>
    </location>
</feature>
<dbReference type="SMART" id="SM00360">
    <property type="entry name" value="RRM"/>
    <property type="match status" value="4"/>
</dbReference>
<keyword evidence="4" id="KW-0539">Nucleus</keyword>
<evidence type="ECO:0000256" key="6">
    <source>
        <dbReference type="SAM" id="MobiDB-lite"/>
    </source>
</evidence>
<evidence type="ECO:0000259" key="7">
    <source>
        <dbReference type="PROSITE" id="PS50102"/>
    </source>
</evidence>
<comment type="subcellular location">
    <subcellularLocation>
        <location evidence="1">Nucleus</location>
    </subcellularLocation>
</comment>
<dbReference type="PANTHER" id="PTHR48039:SF5">
    <property type="entry name" value="RNA-BINDING PROTEIN 28"/>
    <property type="match status" value="1"/>
</dbReference>
<protein>
    <submittedName>
        <fullName evidence="8">BA75_00212T0</fullName>
    </submittedName>
</protein>
<feature type="domain" description="RRM" evidence="7">
    <location>
        <begin position="119"/>
        <end position="197"/>
    </location>
</feature>
<keyword evidence="9" id="KW-1185">Reference proteome</keyword>
<dbReference type="Pfam" id="PF00076">
    <property type="entry name" value="RRM_1"/>
    <property type="match status" value="3"/>
</dbReference>
<feature type="domain" description="RRM" evidence="7">
    <location>
        <begin position="13"/>
        <end position="90"/>
    </location>
</feature>
<feature type="domain" description="RRM" evidence="7">
    <location>
        <begin position="251"/>
        <end position="344"/>
    </location>
</feature>
<gene>
    <name evidence="8" type="primary">NOP4</name>
    <name evidence="8" type="ORF">ATY40_BA7500212</name>
</gene>
<dbReference type="OrthoDB" id="267048at2759"/>
<dbReference type="Gene3D" id="3.30.70.330">
    <property type="match status" value="4"/>
</dbReference>
<accession>A0A1B2J940</accession>
<proteinExistence type="predicted"/>
<dbReference type="PANTHER" id="PTHR48039">
    <property type="entry name" value="RNA-BINDING MOTIF PROTEIN 14B"/>
    <property type="match status" value="1"/>
</dbReference>
<evidence type="ECO:0000256" key="4">
    <source>
        <dbReference type="ARBA" id="ARBA00023242"/>
    </source>
</evidence>
<feature type="compositionally biased region" description="Basic and acidic residues" evidence="6">
    <location>
        <begin position="602"/>
        <end position="640"/>
    </location>
</feature>
<dbReference type="EMBL" id="CP014584">
    <property type="protein sequence ID" value="ANZ74533.1"/>
    <property type="molecule type" value="Genomic_DNA"/>
</dbReference>
<dbReference type="GO" id="GO:0003729">
    <property type="term" value="F:mRNA binding"/>
    <property type="evidence" value="ECO:0007669"/>
    <property type="project" value="TreeGrafter"/>
</dbReference>
<dbReference type="InterPro" id="IPR051945">
    <property type="entry name" value="RRM_MRD1_RNA_proc_ribogen"/>
</dbReference>
<dbReference type="InterPro" id="IPR012677">
    <property type="entry name" value="Nucleotide-bd_a/b_plait_sf"/>
</dbReference>
<evidence type="ECO:0000256" key="3">
    <source>
        <dbReference type="ARBA" id="ARBA00022884"/>
    </source>
</evidence>
<evidence type="ECO:0000256" key="2">
    <source>
        <dbReference type="ARBA" id="ARBA00022737"/>
    </source>
</evidence>
<evidence type="ECO:0000313" key="8">
    <source>
        <dbReference type="EMBL" id="ANZ74533.1"/>
    </source>
</evidence>
<sequence length="650" mass="74251">MSDPNKEGKVDKNTLFVRGIPTNASKEQLSDFFSEFAPVKHAIIVTDKAEDSKGFGFVSFTSEDDAVLALAGAKAKKFNKVLLKVDIAKRRERKEKKASGEIAREKPKHDKESIEKRRPRLIVRNLPWSARSSQDLKEVFEKFGNVVDVIIPRKAGGRMSGFAFVTMRKQSGAEAAIAGSKDLKIDGREVQVELALEKEKFLEKKKIETKEESDEEDEDDEEDQEEAEDEDLDDEEDEEEEDHKPNRQTPYCIFIRNLPYDASEETLQEHFEKFGPIKYALPVVDHNTGQAKGTGFVAFKDSEDYEDCLLNAPKPTSNSVLLPDEVSPLYVYQGRVLSIAPAVDRDSAGKLMERNEKKRQEALGKGEKDKRNIYLLHEGRISENSVLANLLTPADLKAREESYKLRVQQLNKNPTLHLSLTRLAIRNLPRAMTEKSLKALGRKAIVEFATELRQGKRNPFSKEELVRSSKHRFEMEGGNFQELLDEATTGQASVTLQKKNKKKGVVLQSKIITEVKGTGEQGRSRGYGFLEYRDHKHALMGLRWLNAHLVTPEEIFEGLNEDEKKSINMEGFSKRRLIVEFAIENAQVVRRRKEKAINFRKESLKRKADEMKKTDEELKAEAKKAEDDKKAEDVRQIIADKRRRKKRQKH</sequence>
<evidence type="ECO:0000313" key="9">
    <source>
        <dbReference type="Proteomes" id="UP000094565"/>
    </source>
</evidence>
<dbReference type="InterPro" id="IPR035979">
    <property type="entry name" value="RBD_domain_sf"/>
</dbReference>
<feature type="region of interest" description="Disordered" evidence="6">
    <location>
        <begin position="207"/>
        <end position="248"/>
    </location>
</feature>
<dbReference type="AlphaFoldDB" id="A0A1B2J940"/>
<feature type="region of interest" description="Disordered" evidence="6">
    <location>
        <begin position="602"/>
        <end position="650"/>
    </location>
</feature>